<comment type="similarity">
    <text evidence="8">Belongs to the glycosyltransferase 68 family.</text>
</comment>
<dbReference type="PANTHER" id="PTHR13398">
    <property type="entry name" value="GDP-FUCOSE PROTEIN O-FUCOSYLTRANSFERASE 2"/>
    <property type="match status" value="1"/>
</dbReference>
<dbReference type="EC" id="2.4.1.221" evidence="3"/>
<evidence type="ECO:0000256" key="1">
    <source>
        <dbReference type="ARBA" id="ARBA00004240"/>
    </source>
</evidence>
<comment type="pathway">
    <text evidence="2">Protein modification; protein glycosylation.</text>
</comment>
<feature type="region of interest" description="Disordered" evidence="13">
    <location>
        <begin position="1"/>
        <end position="23"/>
    </location>
</feature>
<organism evidence="15 16">
    <name type="scientific">Mesorhabditis belari</name>
    <dbReference type="NCBI Taxonomy" id="2138241"/>
    <lineage>
        <taxon>Eukaryota</taxon>
        <taxon>Metazoa</taxon>
        <taxon>Ecdysozoa</taxon>
        <taxon>Nematoda</taxon>
        <taxon>Chromadorea</taxon>
        <taxon>Rhabditida</taxon>
        <taxon>Rhabditina</taxon>
        <taxon>Rhabditomorpha</taxon>
        <taxon>Rhabditoidea</taxon>
        <taxon>Rhabditidae</taxon>
        <taxon>Mesorhabditinae</taxon>
        <taxon>Mesorhabditis</taxon>
    </lineage>
</organism>
<comment type="catalytic activity">
    <reaction evidence="11">
        <text>L-threonyl-[protein] + GDP-beta-L-fucose = 3-O-(alpha-L-fucosyl)-L-threonyl-[protein] + GDP + H(+)</text>
        <dbReference type="Rhea" id="RHEA:70491"/>
        <dbReference type="Rhea" id="RHEA-COMP:11060"/>
        <dbReference type="Rhea" id="RHEA-COMP:17915"/>
        <dbReference type="ChEBI" id="CHEBI:15378"/>
        <dbReference type="ChEBI" id="CHEBI:30013"/>
        <dbReference type="ChEBI" id="CHEBI:57273"/>
        <dbReference type="ChEBI" id="CHEBI:58189"/>
        <dbReference type="ChEBI" id="CHEBI:189631"/>
        <dbReference type="EC" id="2.4.1.221"/>
    </reaction>
    <physiologicalReaction direction="left-to-right" evidence="11">
        <dbReference type="Rhea" id="RHEA:70492"/>
    </physiologicalReaction>
</comment>
<dbReference type="SUPFAM" id="SSF50729">
    <property type="entry name" value="PH domain-like"/>
    <property type="match status" value="1"/>
</dbReference>
<dbReference type="GO" id="GO:0046922">
    <property type="term" value="F:peptide-O-fucosyltransferase activity"/>
    <property type="evidence" value="ECO:0007669"/>
    <property type="project" value="UniProtKB-EC"/>
</dbReference>
<comment type="catalytic activity">
    <reaction evidence="12">
        <text>L-seryl-[protein] + GDP-beta-L-fucose = 3-O-(alpha-L-fucosyl)-L-seryl-[protein] + GDP + H(+)</text>
        <dbReference type="Rhea" id="RHEA:63644"/>
        <dbReference type="Rhea" id="RHEA-COMP:9863"/>
        <dbReference type="Rhea" id="RHEA-COMP:17914"/>
        <dbReference type="ChEBI" id="CHEBI:15378"/>
        <dbReference type="ChEBI" id="CHEBI:29999"/>
        <dbReference type="ChEBI" id="CHEBI:57273"/>
        <dbReference type="ChEBI" id="CHEBI:58189"/>
        <dbReference type="ChEBI" id="CHEBI:189632"/>
        <dbReference type="EC" id="2.4.1.221"/>
    </reaction>
    <physiologicalReaction direction="left-to-right" evidence="12">
        <dbReference type="Rhea" id="RHEA:63645"/>
    </physiologicalReaction>
</comment>
<evidence type="ECO:0000256" key="2">
    <source>
        <dbReference type="ARBA" id="ARBA00004922"/>
    </source>
</evidence>
<evidence type="ECO:0000256" key="9">
    <source>
        <dbReference type="ARBA" id="ARBA00026232"/>
    </source>
</evidence>
<dbReference type="AlphaFoldDB" id="A0AAF3J1X7"/>
<name>A0AAF3J1X7_9BILA</name>
<dbReference type="Proteomes" id="UP000887575">
    <property type="component" value="Unassembled WGS sequence"/>
</dbReference>
<dbReference type="Pfam" id="PF00169">
    <property type="entry name" value="PH"/>
    <property type="match status" value="1"/>
</dbReference>
<evidence type="ECO:0000256" key="4">
    <source>
        <dbReference type="ARBA" id="ARBA00022679"/>
    </source>
</evidence>
<proteinExistence type="inferred from homology"/>
<dbReference type="Gene3D" id="3.40.50.11340">
    <property type="match status" value="1"/>
</dbReference>
<dbReference type="InterPro" id="IPR045130">
    <property type="entry name" value="OFUT2-like"/>
</dbReference>
<evidence type="ECO:0000256" key="12">
    <source>
        <dbReference type="ARBA" id="ARBA00048647"/>
    </source>
</evidence>
<reference evidence="16" key="1">
    <citation type="submission" date="2024-02" db="UniProtKB">
        <authorList>
            <consortium name="WormBaseParasite"/>
        </authorList>
    </citation>
    <scope>IDENTIFICATION</scope>
</reference>
<keyword evidence="5" id="KW-0256">Endoplasmic reticulum</keyword>
<evidence type="ECO:0000256" key="5">
    <source>
        <dbReference type="ARBA" id="ARBA00022824"/>
    </source>
</evidence>
<dbReference type="Gene3D" id="2.30.29.30">
    <property type="entry name" value="Pleckstrin-homology domain (PH domain)/Phosphotyrosine-binding domain (PTB)"/>
    <property type="match status" value="1"/>
</dbReference>
<dbReference type="CDD" id="cd11298">
    <property type="entry name" value="O-FucT-2"/>
    <property type="match status" value="1"/>
</dbReference>
<protein>
    <recommendedName>
        <fullName evidence="9">GDP-fucose protein O-fucosyltransferase 2</fullName>
        <ecNumber evidence="3">2.4.1.221</ecNumber>
    </recommendedName>
    <alternativeName>
        <fullName evidence="10">Peptide-O-fucosyltransferase 2</fullName>
    </alternativeName>
</protein>
<dbReference type="GO" id="GO:0005783">
    <property type="term" value="C:endoplasmic reticulum"/>
    <property type="evidence" value="ECO:0007669"/>
    <property type="project" value="UniProtKB-SubCell"/>
</dbReference>
<keyword evidence="7" id="KW-0119">Carbohydrate metabolism</keyword>
<dbReference type="WBParaSite" id="MBELARI_LOCUS11077">
    <property type="protein sequence ID" value="MBELARI_LOCUS11077"/>
    <property type="gene ID" value="MBELARI_LOCUS11077"/>
</dbReference>
<dbReference type="InterPro" id="IPR001849">
    <property type="entry name" value="PH_domain"/>
</dbReference>
<evidence type="ECO:0000313" key="16">
    <source>
        <dbReference type="WBParaSite" id="MBELARI_LOCUS11077"/>
    </source>
</evidence>
<dbReference type="InterPro" id="IPR011993">
    <property type="entry name" value="PH-like_dom_sf"/>
</dbReference>
<dbReference type="PANTHER" id="PTHR13398:SF0">
    <property type="entry name" value="GDP-FUCOSE PROTEIN O-FUCOSYLTRANSFERASE 2"/>
    <property type="match status" value="1"/>
</dbReference>
<evidence type="ECO:0000256" key="8">
    <source>
        <dbReference type="ARBA" id="ARBA00025803"/>
    </source>
</evidence>
<keyword evidence="6" id="KW-0294">Fucose metabolism</keyword>
<keyword evidence="4" id="KW-0808">Transferase</keyword>
<feature type="domain" description="PH" evidence="14">
    <location>
        <begin position="226"/>
        <end position="332"/>
    </location>
</feature>
<evidence type="ECO:0000256" key="13">
    <source>
        <dbReference type="SAM" id="MobiDB-lite"/>
    </source>
</evidence>
<evidence type="ECO:0000256" key="7">
    <source>
        <dbReference type="ARBA" id="ARBA00023277"/>
    </source>
</evidence>
<evidence type="ECO:0000256" key="6">
    <source>
        <dbReference type="ARBA" id="ARBA00023253"/>
    </source>
</evidence>
<dbReference type="GO" id="GO:0006004">
    <property type="term" value="P:fucose metabolic process"/>
    <property type="evidence" value="ECO:0007669"/>
    <property type="project" value="UniProtKB-KW"/>
</dbReference>
<dbReference type="Gene3D" id="3.40.50.11350">
    <property type="match status" value="1"/>
</dbReference>
<accession>A0AAF3J1X7</accession>
<evidence type="ECO:0000259" key="14">
    <source>
        <dbReference type="PROSITE" id="PS50003"/>
    </source>
</evidence>
<evidence type="ECO:0000256" key="11">
    <source>
        <dbReference type="ARBA" id="ARBA00047273"/>
    </source>
</evidence>
<dbReference type="SMART" id="SM00233">
    <property type="entry name" value="PH"/>
    <property type="match status" value="1"/>
</dbReference>
<sequence length="751" mass="86103">MDKSYFFSGSEPRRRATVCGGSPPPIRINNNHHTHFDLLALLKPNSIHDGTRGVIRRARTMRHQPDGYVRSFVDNQLITQVDDDVTDDQLPFNTKCPSDFAKIDIVAPNELAQLGVIIPKISDPEWSAPIREATSAREMRYRTPLADSSLSAASLDSPSVRKAIDDSIWGWAQASGAILASPSTSSITSLHSPVATPSSRTHISSPFIFDGSGPPASDIPCTLLQGKTFEGWLRRRKTNDELLAAGSIQTNKWPKCWMALRAPFLYVYPNQFSKKADLVISVLRCAVTDATDLKTSKKFVFRIHRGPISHYFSCYTQNDMKTWMHKIIVAIEQHSLQPRPPIKCTTLSHVESGDADVDSGGGTPKSNTRYLIYDVNPGEGFNLRRDVYMRVANAVRTLREEGEDFVLVLPPWGGLYHWGDRAVRLPWSTFFDTRSMARFVPVIEFDEFLQVHGNDILPLVIYLQHYKEGWGEHYEMKWDKRECLEDAQRVYRRDTETKKWRGWFFSYSNILANRFKCISFQGDSNTFVEMIMKDYPNEQVLYIDRLETVMHADFGDREYWRARRSMRYAPHLTYLGDIFRKEKLQGNDVRDGTQLPDKWETKKEDEAKGGPYICLHWRRKDFVRAHGDELPSIKGTAKLIKTLTKQYSVSRVFLSTDAPIEEIYRLQGLVKGQIEIITYENEDLGDGEIAIIHQYICSKARFFTGSHVSTFSFRIAEDREILNFPASTTFNRMCPDGNKDCEQPTHWKIKY</sequence>
<evidence type="ECO:0000256" key="3">
    <source>
        <dbReference type="ARBA" id="ARBA00012196"/>
    </source>
</evidence>
<evidence type="ECO:0000313" key="15">
    <source>
        <dbReference type="Proteomes" id="UP000887575"/>
    </source>
</evidence>
<dbReference type="InterPro" id="IPR019378">
    <property type="entry name" value="GDP-Fuc_O-FucTrfase"/>
</dbReference>
<evidence type="ECO:0000256" key="10">
    <source>
        <dbReference type="ARBA" id="ARBA00033083"/>
    </source>
</evidence>
<dbReference type="PROSITE" id="PS50003">
    <property type="entry name" value="PH_DOMAIN"/>
    <property type="match status" value="1"/>
</dbReference>
<comment type="subcellular location">
    <subcellularLocation>
        <location evidence="1">Endoplasmic reticulum</location>
    </subcellularLocation>
</comment>
<dbReference type="Pfam" id="PF10250">
    <property type="entry name" value="O-FucT"/>
    <property type="match status" value="1"/>
</dbReference>
<keyword evidence="15" id="KW-1185">Reference proteome</keyword>